<evidence type="ECO:0000256" key="2">
    <source>
        <dbReference type="ARBA" id="ARBA00022840"/>
    </source>
</evidence>
<dbReference type="GO" id="GO:0000160">
    <property type="term" value="P:phosphorelay signal transduction system"/>
    <property type="evidence" value="ECO:0007669"/>
    <property type="project" value="InterPro"/>
</dbReference>
<sequence>MLDFERQVKMEDEQLSIICVNRDPDLARKLPGLFAERSLLVTFEKSIDKVVERFEQQAFDILILSSAVYNQGEIDAIELLELISAKSPATQVLFLVEPNQLRMAMSALKAGTYQYAKLPISDQELKLLIETALEQQPEYAPNLLLKKEVEKTKFEQMVGGSTAMRQVYRQIRQAAATEIPVYISGETGTGKDLAAQAIHQISSRADKPYLPVHLGALPQDLVPGELFGYEKGAFTGATERHQGTFEQVNGGTVFLDEISTISEKVQVSLLRLLEQKGYYRIGGRESVQSDVRVIAASNEDLQQAVERGSFRKDLYFRLEVLQIHMPPLRERHGDMLLLMEHFINSYSQVHNKKILGVSPDCLSLMSSYDWPGNVRELKNIIMRAVVLCDGDIIRPEHLTDRIRFGHPKVPMVNMPVGQPLSAMEREMIIRTMEYTGRNKKLTAEILGISRRALYNKIEKHGI</sequence>
<feature type="domain" description="Response regulatory" evidence="7">
    <location>
        <begin position="16"/>
        <end position="133"/>
    </location>
</feature>
<comment type="caution">
    <text evidence="8">The sequence shown here is derived from an EMBL/GenBank/DDBJ whole genome shotgun (WGS) entry which is preliminary data.</text>
</comment>
<dbReference type="SUPFAM" id="SSF46689">
    <property type="entry name" value="Homeodomain-like"/>
    <property type="match status" value="1"/>
</dbReference>
<evidence type="ECO:0000259" key="6">
    <source>
        <dbReference type="PROSITE" id="PS50045"/>
    </source>
</evidence>
<dbReference type="InterPro" id="IPR002197">
    <property type="entry name" value="HTH_Fis"/>
</dbReference>
<accession>A0A0D2JVY3</accession>
<evidence type="ECO:0000259" key="7">
    <source>
        <dbReference type="PROSITE" id="PS50110"/>
    </source>
</evidence>
<dbReference type="Pfam" id="PF25601">
    <property type="entry name" value="AAA_lid_14"/>
    <property type="match status" value="1"/>
</dbReference>
<dbReference type="SUPFAM" id="SSF52540">
    <property type="entry name" value="P-loop containing nucleoside triphosphate hydrolases"/>
    <property type="match status" value="1"/>
</dbReference>
<dbReference type="PROSITE" id="PS00688">
    <property type="entry name" value="SIGMA54_INTERACT_3"/>
    <property type="match status" value="1"/>
</dbReference>
<protein>
    <submittedName>
        <fullName evidence="8">Acetoacetate metabolism regulatory protein AtoC</fullName>
    </submittedName>
</protein>
<dbReference type="Proteomes" id="UP000032233">
    <property type="component" value="Unassembled WGS sequence"/>
</dbReference>
<dbReference type="GO" id="GO:0006355">
    <property type="term" value="P:regulation of DNA-templated transcription"/>
    <property type="evidence" value="ECO:0007669"/>
    <property type="project" value="InterPro"/>
</dbReference>
<name>A0A0D2JVY3_9BACT</name>
<dbReference type="PRINTS" id="PR01590">
    <property type="entry name" value="HTHFIS"/>
</dbReference>
<dbReference type="InterPro" id="IPR003593">
    <property type="entry name" value="AAA+_ATPase"/>
</dbReference>
<dbReference type="PROSITE" id="PS50110">
    <property type="entry name" value="RESPONSE_REGULATORY"/>
    <property type="match status" value="1"/>
</dbReference>
<dbReference type="PANTHER" id="PTHR32071">
    <property type="entry name" value="TRANSCRIPTIONAL REGULATORY PROTEIN"/>
    <property type="match status" value="1"/>
</dbReference>
<dbReference type="CDD" id="cd00009">
    <property type="entry name" value="AAA"/>
    <property type="match status" value="1"/>
</dbReference>
<dbReference type="STRING" id="1429043.X474_12850"/>
<evidence type="ECO:0000313" key="9">
    <source>
        <dbReference type="Proteomes" id="UP000032233"/>
    </source>
</evidence>
<reference evidence="8 9" key="1">
    <citation type="submission" date="2013-11" db="EMBL/GenBank/DDBJ databases">
        <title>Metagenomic analysis of a methanogenic consortium involved in long chain n-alkane degradation.</title>
        <authorList>
            <person name="Davidova I.A."/>
            <person name="Callaghan A.V."/>
            <person name="Wawrik B."/>
            <person name="Pruitt S."/>
            <person name="Marks C."/>
            <person name="Duncan K.E."/>
            <person name="Suflita J.M."/>
        </authorList>
    </citation>
    <scope>NUCLEOTIDE SEQUENCE [LARGE SCALE GENOMIC DNA]</scope>
    <source>
        <strain evidence="8 9">SPR</strain>
    </source>
</reference>
<evidence type="ECO:0000256" key="1">
    <source>
        <dbReference type="ARBA" id="ARBA00022741"/>
    </source>
</evidence>
<dbReference type="FunFam" id="3.40.50.300:FF:000006">
    <property type="entry name" value="DNA-binding transcriptional regulator NtrC"/>
    <property type="match status" value="1"/>
</dbReference>
<dbReference type="InterPro" id="IPR025944">
    <property type="entry name" value="Sigma_54_int_dom_CS"/>
</dbReference>
<dbReference type="Gene3D" id="3.40.50.300">
    <property type="entry name" value="P-loop containing nucleotide triphosphate hydrolases"/>
    <property type="match status" value="1"/>
</dbReference>
<dbReference type="InterPro" id="IPR011006">
    <property type="entry name" value="CheY-like_superfamily"/>
</dbReference>
<dbReference type="InParanoid" id="A0A0D2JVY3"/>
<dbReference type="Pfam" id="PF02954">
    <property type="entry name" value="HTH_8"/>
    <property type="match status" value="1"/>
</dbReference>
<gene>
    <name evidence="8" type="ORF">X474_12850</name>
</gene>
<dbReference type="Gene3D" id="3.40.50.2300">
    <property type="match status" value="1"/>
</dbReference>
<dbReference type="SUPFAM" id="SSF52172">
    <property type="entry name" value="CheY-like"/>
    <property type="match status" value="1"/>
</dbReference>
<dbReference type="GO" id="GO:0005524">
    <property type="term" value="F:ATP binding"/>
    <property type="evidence" value="ECO:0007669"/>
    <property type="project" value="UniProtKB-KW"/>
</dbReference>
<dbReference type="PROSITE" id="PS50045">
    <property type="entry name" value="SIGMA54_INTERACT_4"/>
    <property type="match status" value="1"/>
</dbReference>
<dbReference type="GO" id="GO:0043565">
    <property type="term" value="F:sequence-specific DNA binding"/>
    <property type="evidence" value="ECO:0007669"/>
    <property type="project" value="InterPro"/>
</dbReference>
<dbReference type="Gene3D" id="1.10.10.60">
    <property type="entry name" value="Homeodomain-like"/>
    <property type="match status" value="1"/>
</dbReference>
<dbReference type="InterPro" id="IPR002078">
    <property type="entry name" value="Sigma_54_int"/>
</dbReference>
<evidence type="ECO:0000256" key="5">
    <source>
        <dbReference type="PROSITE-ProRule" id="PRU00169"/>
    </source>
</evidence>
<keyword evidence="9" id="KW-1185">Reference proteome</keyword>
<comment type="caution">
    <text evidence="5">Lacks conserved residue(s) required for the propagation of feature annotation.</text>
</comment>
<evidence type="ECO:0000313" key="8">
    <source>
        <dbReference type="EMBL" id="KIX13780.1"/>
    </source>
</evidence>
<dbReference type="InterPro" id="IPR001789">
    <property type="entry name" value="Sig_transdc_resp-reg_receiver"/>
</dbReference>
<keyword evidence="4" id="KW-0804">Transcription</keyword>
<keyword evidence="2" id="KW-0067">ATP-binding</keyword>
<dbReference type="InterPro" id="IPR058031">
    <property type="entry name" value="AAA_lid_NorR"/>
</dbReference>
<keyword evidence="3" id="KW-0805">Transcription regulation</keyword>
<evidence type="ECO:0000256" key="4">
    <source>
        <dbReference type="ARBA" id="ARBA00023163"/>
    </source>
</evidence>
<dbReference type="Gene3D" id="1.10.8.60">
    <property type="match status" value="1"/>
</dbReference>
<organism evidence="8 9">
    <name type="scientific">Dethiosulfatarculus sandiegensis</name>
    <dbReference type="NCBI Taxonomy" id="1429043"/>
    <lineage>
        <taxon>Bacteria</taxon>
        <taxon>Pseudomonadati</taxon>
        <taxon>Thermodesulfobacteriota</taxon>
        <taxon>Desulfarculia</taxon>
        <taxon>Desulfarculales</taxon>
        <taxon>Desulfarculaceae</taxon>
        <taxon>Dethiosulfatarculus</taxon>
    </lineage>
</organism>
<dbReference type="EMBL" id="AZAC01000014">
    <property type="protein sequence ID" value="KIX13780.1"/>
    <property type="molecule type" value="Genomic_DNA"/>
</dbReference>
<dbReference type="InterPro" id="IPR009057">
    <property type="entry name" value="Homeodomain-like_sf"/>
</dbReference>
<evidence type="ECO:0000256" key="3">
    <source>
        <dbReference type="ARBA" id="ARBA00023015"/>
    </source>
</evidence>
<feature type="domain" description="Sigma-54 factor interaction" evidence="6">
    <location>
        <begin position="157"/>
        <end position="386"/>
    </location>
</feature>
<keyword evidence="1" id="KW-0547">Nucleotide-binding</keyword>
<dbReference type="InterPro" id="IPR027417">
    <property type="entry name" value="P-loop_NTPase"/>
</dbReference>
<dbReference type="Pfam" id="PF00158">
    <property type="entry name" value="Sigma54_activat"/>
    <property type="match status" value="1"/>
</dbReference>
<dbReference type="AlphaFoldDB" id="A0A0D2JVY3"/>
<proteinExistence type="predicted"/>
<dbReference type="SMART" id="SM00382">
    <property type="entry name" value="AAA"/>
    <property type="match status" value="1"/>
</dbReference>